<dbReference type="Gene3D" id="3.40.50.150">
    <property type="entry name" value="Vaccinia Virus protein VP39"/>
    <property type="match status" value="1"/>
</dbReference>
<dbReference type="EC" id="2.1.1.-" evidence="8"/>
<dbReference type="PRINTS" id="PR00508">
    <property type="entry name" value="S21N4MTFRASE"/>
</dbReference>
<evidence type="ECO:0000256" key="4">
    <source>
        <dbReference type="ARBA" id="ARBA00022691"/>
    </source>
</evidence>
<evidence type="ECO:0000256" key="2">
    <source>
        <dbReference type="ARBA" id="ARBA00022603"/>
    </source>
</evidence>
<comment type="similarity">
    <text evidence="1 8">Belongs to the N(4)/N(6)-methyltransferase family.</text>
</comment>
<gene>
    <name evidence="11" type="ORF">JHX88_16670</name>
</gene>
<evidence type="ECO:0000256" key="3">
    <source>
        <dbReference type="ARBA" id="ARBA00022679"/>
    </source>
</evidence>
<evidence type="ECO:0000256" key="8">
    <source>
        <dbReference type="RuleBase" id="RU362026"/>
    </source>
</evidence>
<dbReference type="InterPro" id="IPR002052">
    <property type="entry name" value="DNA_methylase_N6_adenine_CS"/>
</dbReference>
<dbReference type="PROSITE" id="PS00092">
    <property type="entry name" value="N6_MTASE"/>
    <property type="match status" value="1"/>
</dbReference>
<dbReference type="SUPFAM" id="SSF53335">
    <property type="entry name" value="S-adenosyl-L-methionine-dependent methyltransferases"/>
    <property type="match status" value="1"/>
</dbReference>
<keyword evidence="6" id="KW-0238">DNA-binding</keyword>
<evidence type="ECO:0000259" key="9">
    <source>
        <dbReference type="Pfam" id="PF01555"/>
    </source>
</evidence>
<evidence type="ECO:0000256" key="5">
    <source>
        <dbReference type="ARBA" id="ARBA00022705"/>
    </source>
</evidence>
<feature type="domain" description="DNA methylase N-4/N-6" evidence="9">
    <location>
        <begin position="36"/>
        <end position="258"/>
    </location>
</feature>
<feature type="domain" description="RAMA" evidence="10">
    <location>
        <begin position="270"/>
        <end position="367"/>
    </location>
</feature>
<reference evidence="11 12" key="1">
    <citation type="submission" date="2021-01" db="EMBL/GenBank/DDBJ databases">
        <title>Biogeographic distribution of Paracoccus.</title>
        <authorList>
            <person name="Hollensteiner J."/>
            <person name="Leineberger J."/>
            <person name="Brinkhoff T."/>
            <person name="Daniel R."/>
        </authorList>
    </citation>
    <scope>NUCLEOTIDE SEQUENCE [LARGE SCALE GENOMIC DNA]</scope>
    <source>
        <strain evidence="11 12">DSM 18447</strain>
    </source>
</reference>
<dbReference type="PANTHER" id="PTHR13370">
    <property type="entry name" value="RNA METHYLASE-RELATED"/>
    <property type="match status" value="1"/>
</dbReference>
<keyword evidence="4" id="KW-0949">S-adenosyl-L-methionine</keyword>
<keyword evidence="2" id="KW-0489">Methyltransferase</keyword>
<keyword evidence="5" id="KW-0235">DNA replication</keyword>
<dbReference type="InterPro" id="IPR040843">
    <property type="entry name" value="RAMA"/>
</dbReference>
<dbReference type="Pfam" id="PF18755">
    <property type="entry name" value="RAMA"/>
    <property type="match status" value="1"/>
</dbReference>
<organism evidence="11 12">
    <name type="scientific">Paracoccus saliphilus</name>
    <dbReference type="NCBI Taxonomy" id="405559"/>
    <lineage>
        <taxon>Bacteria</taxon>
        <taxon>Pseudomonadati</taxon>
        <taxon>Pseudomonadota</taxon>
        <taxon>Alphaproteobacteria</taxon>
        <taxon>Rhodobacterales</taxon>
        <taxon>Paracoccaceae</taxon>
        <taxon>Paracoccus</taxon>
    </lineage>
</organism>
<dbReference type="InterPro" id="IPR002941">
    <property type="entry name" value="DNA_methylase_N4/N6"/>
</dbReference>
<dbReference type="Proteomes" id="UP001215549">
    <property type="component" value="Chromosome"/>
</dbReference>
<protein>
    <recommendedName>
        <fullName evidence="8">Methyltransferase</fullName>
        <ecNumber evidence="8">2.1.1.-</ecNumber>
    </recommendedName>
</protein>
<dbReference type="InterPro" id="IPR029063">
    <property type="entry name" value="SAM-dependent_MTases_sf"/>
</dbReference>
<dbReference type="PANTHER" id="PTHR13370:SF3">
    <property type="entry name" value="TRNA (GUANINE(10)-N2)-METHYLTRANSFERASE HOMOLOG"/>
    <property type="match status" value="1"/>
</dbReference>
<evidence type="ECO:0000256" key="1">
    <source>
        <dbReference type="ARBA" id="ARBA00006594"/>
    </source>
</evidence>
<sequence length="375" mass="42053">MKIKDKRAAAARPLPLNQILAGDCIELMNSLPEGSVDLIFADPPYNLQLRGDLLRPDNSKVDAVDDEWDQFAGFAAYDKFTREWLAAARRLLKPDGAIWVIGSYHNIFRVGAELQNQGFWIMNDVVWRKSNPMPNFRGKRLTNAHETMIWATKSDASKYTFNYEALKSLNEGVQMRSDWVIPICNGGERLKDGKGDKAHPTQKPEALLHRVLIGTTNPGDVVLDPFFGTGTTGAVAKMLGRDFIGIEREDAYREVAEKRLSRIRRFDADALTTTKAKRAEPRVPFGQVIERGMLRPGEQLFSIGNRHKAKVRADGSLIGNDVKGSIHQVGAALEGAPSCNGWTYWHFRREGKMIPIDILRQQIRAEMAGEVSRPN</sequence>
<dbReference type="InterPro" id="IPR001091">
    <property type="entry name" value="RM_Methyltransferase"/>
</dbReference>
<evidence type="ECO:0000259" key="10">
    <source>
        <dbReference type="Pfam" id="PF18755"/>
    </source>
</evidence>
<dbReference type="Pfam" id="PF01555">
    <property type="entry name" value="N6_N4_Mtase"/>
    <property type="match status" value="1"/>
</dbReference>
<accession>A0ABY7SEN1</accession>
<keyword evidence="3" id="KW-0808">Transferase</keyword>
<keyword evidence="12" id="KW-1185">Reference proteome</keyword>
<evidence type="ECO:0000256" key="7">
    <source>
        <dbReference type="ARBA" id="ARBA00047942"/>
    </source>
</evidence>
<dbReference type="EMBL" id="CP067140">
    <property type="protein sequence ID" value="WCR05365.1"/>
    <property type="molecule type" value="Genomic_DNA"/>
</dbReference>
<evidence type="ECO:0000313" key="11">
    <source>
        <dbReference type="EMBL" id="WCR05365.1"/>
    </source>
</evidence>
<comment type="catalytic activity">
    <reaction evidence="7">
        <text>a 2'-deoxyadenosine in DNA + S-adenosyl-L-methionine = an N(6)-methyl-2'-deoxyadenosine in DNA + S-adenosyl-L-homocysteine + H(+)</text>
        <dbReference type="Rhea" id="RHEA:15197"/>
        <dbReference type="Rhea" id="RHEA-COMP:12418"/>
        <dbReference type="Rhea" id="RHEA-COMP:12419"/>
        <dbReference type="ChEBI" id="CHEBI:15378"/>
        <dbReference type="ChEBI" id="CHEBI:57856"/>
        <dbReference type="ChEBI" id="CHEBI:59789"/>
        <dbReference type="ChEBI" id="CHEBI:90615"/>
        <dbReference type="ChEBI" id="CHEBI:90616"/>
        <dbReference type="EC" id="2.1.1.72"/>
    </reaction>
</comment>
<evidence type="ECO:0000313" key="12">
    <source>
        <dbReference type="Proteomes" id="UP001215549"/>
    </source>
</evidence>
<proteinExistence type="inferred from homology"/>
<dbReference type="RefSeq" id="WP_076524997.1">
    <property type="nucleotide sequence ID" value="NZ_CP067140.1"/>
</dbReference>
<evidence type="ECO:0000256" key="6">
    <source>
        <dbReference type="ARBA" id="ARBA00023125"/>
    </source>
</evidence>
<name>A0ABY7SEN1_9RHOB</name>